<dbReference type="GeneID" id="29984405"/>
<evidence type="ECO:0000313" key="2">
    <source>
        <dbReference type="EMBL" id="PON24232.1"/>
    </source>
</evidence>
<reference evidence="2 3" key="1">
    <citation type="journal article" date="2016" name="Genome Announc.">
        <title>Draft Whole-Genome Sequence of Trichoderma gamsii T6085, a Promising Biocontrol Agent of Fusarium Head Blight on Wheat.</title>
        <authorList>
            <person name="Baroncelli R."/>
            <person name="Zapparata A."/>
            <person name="Piaggeschi G."/>
            <person name="Sarrocco S."/>
            <person name="Vannacci G."/>
        </authorList>
    </citation>
    <scope>NUCLEOTIDE SEQUENCE [LARGE SCALE GENOMIC DNA]</scope>
    <source>
        <strain evidence="2 3">T6085</strain>
    </source>
</reference>
<evidence type="ECO:0000313" key="3">
    <source>
        <dbReference type="Proteomes" id="UP000054821"/>
    </source>
</evidence>
<dbReference type="RefSeq" id="XP_018662437.1">
    <property type="nucleotide sequence ID" value="XM_018804322.1"/>
</dbReference>
<keyword evidence="1" id="KW-0175">Coiled coil</keyword>
<dbReference type="STRING" id="398673.A0A2P4ZIY1"/>
<proteinExistence type="predicted"/>
<protein>
    <submittedName>
        <fullName evidence="2">Uncharacterized protein</fullName>
    </submittedName>
</protein>
<evidence type="ECO:0000256" key="1">
    <source>
        <dbReference type="SAM" id="Coils"/>
    </source>
</evidence>
<dbReference type="EMBL" id="JPDN02000024">
    <property type="protein sequence ID" value="PON24232.1"/>
    <property type="molecule type" value="Genomic_DNA"/>
</dbReference>
<dbReference type="SUPFAM" id="SSF50630">
    <property type="entry name" value="Acid proteases"/>
    <property type="match status" value="2"/>
</dbReference>
<comment type="caution">
    <text evidence="2">The sequence shown here is derived from an EMBL/GenBank/DDBJ whole genome shotgun (WGS) entry which is preliminary data.</text>
</comment>
<dbReference type="Pfam" id="PF13975">
    <property type="entry name" value="gag-asp_proteas"/>
    <property type="match status" value="1"/>
</dbReference>
<dbReference type="Gene3D" id="2.40.70.10">
    <property type="entry name" value="Acid Proteases"/>
    <property type="match status" value="2"/>
</dbReference>
<name>A0A2P4ZIY1_9HYPO</name>
<dbReference type="AlphaFoldDB" id="A0A2P4ZIY1"/>
<dbReference type="CDD" id="cd00303">
    <property type="entry name" value="retropepsin_like"/>
    <property type="match status" value="2"/>
</dbReference>
<accession>A0A2P4ZIY1</accession>
<dbReference type="InterPro" id="IPR021109">
    <property type="entry name" value="Peptidase_aspartic_dom_sf"/>
</dbReference>
<gene>
    <name evidence="2" type="ORF">TGAM01_v206920</name>
</gene>
<feature type="coiled-coil region" evidence="1">
    <location>
        <begin position="101"/>
        <end position="133"/>
    </location>
</feature>
<dbReference type="Pfam" id="PF13650">
    <property type="entry name" value="Asp_protease_2"/>
    <property type="match status" value="1"/>
</dbReference>
<sequence>MATCYKTINLDWESVLPQWDNEMQHKASRRKAEVLQKLDESKTTFKQGNADAKESPYCTQSWLSPQQCDSNQPPSRLARTILDDMINRLSERVEDQGHKLSMLMNKEKERLLQSVKQEENERLLRELQQVEKETRPRSRGLETNLGRASSLIEPESSISLIGLGSWIPSTKPESWISFIEPESSISLTEPDSCICLIDPGRLILETKQALRLWPWSKEHEKVLARFKKRWRLLVAVVYRIKELTALTKCKPTEGFSSGEKKFYVAGSVYGTAVEALPDTGADTCFISPDLASRFGLRPIPGTQKRVTLANKKAVKSPGMVKVPWKFTKERNTHTINCWILPGCMRHLVLGNPFLQATQTLTKFRDRIKSKLLATPTFFSLSVLGDEKQRLRGYLNGQLAAALPDTGSDAMLINGAYARKIGLSIDSNVENQVKVRLADGSTTMTSGIVRDVDWKVGSTTVRCSFYVLENMCVDVILSNNYLFEMDIFSQEKEHFFHVNSETHSKEHLLYFCVLRLIKKKRVSILTPKEKEELEKQEEWYRRDIKRDEIMALPEGQREAAARAEKARQQRWEELRPERKAKWIAESQIVTESVQNSVSWGGRWKKWAYINLSTKGSR</sequence>
<keyword evidence="3" id="KW-1185">Reference proteome</keyword>
<organism evidence="2 3">
    <name type="scientific">Trichoderma gamsii</name>
    <dbReference type="NCBI Taxonomy" id="398673"/>
    <lineage>
        <taxon>Eukaryota</taxon>
        <taxon>Fungi</taxon>
        <taxon>Dikarya</taxon>
        <taxon>Ascomycota</taxon>
        <taxon>Pezizomycotina</taxon>
        <taxon>Sordariomycetes</taxon>
        <taxon>Hypocreomycetidae</taxon>
        <taxon>Hypocreales</taxon>
        <taxon>Hypocreaceae</taxon>
        <taxon>Trichoderma</taxon>
    </lineage>
</organism>
<dbReference type="Proteomes" id="UP000054821">
    <property type="component" value="Unassembled WGS sequence"/>
</dbReference>